<dbReference type="GO" id="GO:0000166">
    <property type="term" value="F:nucleotide binding"/>
    <property type="evidence" value="ECO:0007669"/>
    <property type="project" value="UniProtKB-KW"/>
</dbReference>
<evidence type="ECO:0000313" key="6">
    <source>
        <dbReference type="EMBL" id="PIT96467.1"/>
    </source>
</evidence>
<keyword evidence="5" id="KW-0378">Hydrolase</keyword>
<keyword evidence="1" id="KW-0597">Phosphoprotein</keyword>
<proteinExistence type="predicted"/>
<protein>
    <recommendedName>
        <fullName evidence="8">DUF86 domain-containing protein</fullName>
    </recommendedName>
</protein>
<evidence type="ECO:0000256" key="5">
    <source>
        <dbReference type="ARBA" id="ARBA00022801"/>
    </source>
</evidence>
<dbReference type="InterPro" id="IPR008201">
    <property type="entry name" value="HepT-like"/>
</dbReference>
<keyword evidence="3" id="KW-0540">Nuclease</keyword>
<name>A0A2M6WUK2_9BACT</name>
<keyword evidence="4" id="KW-0547">Nucleotide-binding</keyword>
<dbReference type="AlphaFoldDB" id="A0A2M6WUK2"/>
<evidence type="ECO:0000256" key="2">
    <source>
        <dbReference type="ARBA" id="ARBA00022649"/>
    </source>
</evidence>
<dbReference type="GO" id="GO:0016787">
    <property type="term" value="F:hydrolase activity"/>
    <property type="evidence" value="ECO:0007669"/>
    <property type="project" value="UniProtKB-KW"/>
</dbReference>
<dbReference type="PANTHER" id="PTHR34139:SF1">
    <property type="entry name" value="RNASE MJ1380-RELATED"/>
    <property type="match status" value="1"/>
</dbReference>
<evidence type="ECO:0008006" key="8">
    <source>
        <dbReference type="Google" id="ProtNLM"/>
    </source>
</evidence>
<dbReference type="Pfam" id="PF01934">
    <property type="entry name" value="HepT-like"/>
    <property type="match status" value="1"/>
</dbReference>
<evidence type="ECO:0000256" key="1">
    <source>
        <dbReference type="ARBA" id="ARBA00022553"/>
    </source>
</evidence>
<gene>
    <name evidence="6" type="ORF">COT94_00705</name>
</gene>
<reference evidence="7" key="1">
    <citation type="submission" date="2017-09" db="EMBL/GenBank/DDBJ databases">
        <title>Depth-based differentiation of microbial function through sediment-hosted aquifers and enrichment of novel symbionts in the deep terrestrial subsurface.</title>
        <authorList>
            <person name="Probst A.J."/>
            <person name="Ladd B."/>
            <person name="Jarett J.K."/>
            <person name="Geller-Mcgrath D.E."/>
            <person name="Sieber C.M.K."/>
            <person name="Emerson J.B."/>
            <person name="Anantharaman K."/>
            <person name="Thomas B.C."/>
            <person name="Malmstrom R."/>
            <person name="Stieglmeier M."/>
            <person name="Klingl A."/>
            <person name="Woyke T."/>
            <person name="Ryan C.M."/>
            <person name="Banfield J.F."/>
        </authorList>
    </citation>
    <scope>NUCLEOTIDE SEQUENCE [LARGE SCALE GENOMIC DNA]</scope>
</reference>
<dbReference type="PANTHER" id="PTHR34139">
    <property type="entry name" value="UPF0331 PROTEIN MJ0127"/>
    <property type="match status" value="1"/>
</dbReference>
<evidence type="ECO:0000313" key="7">
    <source>
        <dbReference type="Proteomes" id="UP000228533"/>
    </source>
</evidence>
<sequence length="110" mass="12759">MIKNPQIYIQHILESIEVVAEYIDGVSKKDFLADKEKQDAVIRRIGIIGEAVKNIPESIRKQNTNIPWRNIAGMRDIVIHEYFDVDLNHAWETAKIGLPKLKRELIKLLK</sequence>
<accession>A0A2M6WUK2</accession>
<dbReference type="EMBL" id="PFAM01000004">
    <property type="protein sequence ID" value="PIT96467.1"/>
    <property type="molecule type" value="Genomic_DNA"/>
</dbReference>
<evidence type="ECO:0000256" key="3">
    <source>
        <dbReference type="ARBA" id="ARBA00022722"/>
    </source>
</evidence>
<keyword evidence="2" id="KW-1277">Toxin-antitoxin system</keyword>
<dbReference type="GO" id="GO:0004540">
    <property type="term" value="F:RNA nuclease activity"/>
    <property type="evidence" value="ECO:0007669"/>
    <property type="project" value="InterPro"/>
</dbReference>
<evidence type="ECO:0000256" key="4">
    <source>
        <dbReference type="ARBA" id="ARBA00022741"/>
    </source>
</evidence>
<dbReference type="GO" id="GO:0110001">
    <property type="term" value="C:toxin-antitoxin complex"/>
    <property type="evidence" value="ECO:0007669"/>
    <property type="project" value="InterPro"/>
</dbReference>
<dbReference type="Proteomes" id="UP000228533">
    <property type="component" value="Unassembled WGS sequence"/>
</dbReference>
<organism evidence="6 7">
    <name type="scientific">Candidatus Falkowbacteria bacterium CG10_big_fil_rev_8_21_14_0_10_37_14</name>
    <dbReference type="NCBI Taxonomy" id="1974561"/>
    <lineage>
        <taxon>Bacteria</taxon>
        <taxon>Candidatus Falkowiibacteriota</taxon>
    </lineage>
</organism>
<comment type="caution">
    <text evidence="6">The sequence shown here is derived from an EMBL/GenBank/DDBJ whole genome shotgun (WGS) entry which is preliminary data.</text>
</comment>
<dbReference type="InterPro" id="IPR051813">
    <property type="entry name" value="HepT_RNase_toxin"/>
</dbReference>